<sequence length="188" mass="20687">MQGSDEVLGIIHQAAFGNLKLQASCFQAGIRQHVCDHLHQPRLAELSRRNIHRHRDGASQPLFQLAGLAAGRQQRPEADLFDQPGFFGNRDEAGRQHHRLTGRLPADQGLRAAYPASGEIDLGLIMEQKLLVLDRPPQPVLDIHAFHQHAVELAREVLEIVAPGLLGLVHGRVGLLEQIIRVAPVIGV</sequence>
<evidence type="ECO:0000313" key="1">
    <source>
        <dbReference type="EMBL" id="OIQ86952.1"/>
    </source>
</evidence>
<organism evidence="1">
    <name type="scientific">mine drainage metagenome</name>
    <dbReference type="NCBI Taxonomy" id="410659"/>
    <lineage>
        <taxon>unclassified sequences</taxon>
        <taxon>metagenomes</taxon>
        <taxon>ecological metagenomes</taxon>
    </lineage>
</organism>
<comment type="caution">
    <text evidence="1">The sequence shown here is derived from an EMBL/GenBank/DDBJ whole genome shotgun (WGS) entry which is preliminary data.</text>
</comment>
<reference evidence="1" key="1">
    <citation type="submission" date="2016-10" db="EMBL/GenBank/DDBJ databases">
        <title>Sequence of Gallionella enrichment culture.</title>
        <authorList>
            <person name="Poehlein A."/>
            <person name="Muehling M."/>
            <person name="Daniel R."/>
        </authorList>
    </citation>
    <scope>NUCLEOTIDE SEQUENCE</scope>
</reference>
<protein>
    <submittedName>
        <fullName evidence="1">Uncharacterized protein</fullName>
    </submittedName>
</protein>
<dbReference type="AlphaFoldDB" id="A0A1J5QU20"/>
<dbReference type="AntiFam" id="ANF00135">
    <property type="entry name" value="Shadow ORF (opposite gmr)"/>
</dbReference>
<gene>
    <name evidence="1" type="ORF">GALL_311710</name>
</gene>
<name>A0A1J5QU20_9ZZZZ</name>
<proteinExistence type="predicted"/>
<dbReference type="EMBL" id="MLJW01000449">
    <property type="protein sequence ID" value="OIQ86952.1"/>
    <property type="molecule type" value="Genomic_DNA"/>
</dbReference>
<accession>A0A1J5QU20</accession>